<reference evidence="2" key="1">
    <citation type="journal article" date="2019" name="Sci. Rep.">
        <title>Draft genome of Tanacetum cinerariifolium, the natural source of mosquito coil.</title>
        <authorList>
            <person name="Yamashiro T."/>
            <person name="Shiraishi A."/>
            <person name="Satake H."/>
            <person name="Nakayama K."/>
        </authorList>
    </citation>
    <scope>NUCLEOTIDE SEQUENCE</scope>
</reference>
<feature type="region of interest" description="Disordered" evidence="1">
    <location>
        <begin position="61"/>
        <end position="83"/>
    </location>
</feature>
<evidence type="ECO:0000256" key="1">
    <source>
        <dbReference type="SAM" id="MobiDB-lite"/>
    </source>
</evidence>
<feature type="non-terminal residue" evidence="2">
    <location>
        <position position="1"/>
    </location>
</feature>
<name>A0A699V520_TANCI</name>
<dbReference type="AlphaFoldDB" id="A0A699V520"/>
<proteinExistence type="predicted"/>
<protein>
    <submittedName>
        <fullName evidence="2">Uncharacterized protein</fullName>
    </submittedName>
</protein>
<gene>
    <name evidence="2" type="ORF">Tci_899233</name>
</gene>
<comment type="caution">
    <text evidence="2">The sequence shown here is derived from an EMBL/GenBank/DDBJ whole genome shotgun (WGS) entry which is preliminary data.</text>
</comment>
<dbReference type="EMBL" id="BKCJ011375602">
    <property type="protein sequence ID" value="GFD27264.1"/>
    <property type="molecule type" value="Genomic_DNA"/>
</dbReference>
<evidence type="ECO:0000313" key="2">
    <source>
        <dbReference type="EMBL" id="GFD27264.1"/>
    </source>
</evidence>
<accession>A0A699V520</accession>
<sequence length="83" mass="9709">GWKTEHFRGMTLEQIKEKFIPVWKHKQDFVPISSKEESKKVKRPGIKLDQGSSKRVKIFHTLRSKPSQEQQFKGSKGVSEEEL</sequence>
<organism evidence="2">
    <name type="scientific">Tanacetum cinerariifolium</name>
    <name type="common">Dalmatian daisy</name>
    <name type="synonym">Chrysanthemum cinerariifolium</name>
    <dbReference type="NCBI Taxonomy" id="118510"/>
    <lineage>
        <taxon>Eukaryota</taxon>
        <taxon>Viridiplantae</taxon>
        <taxon>Streptophyta</taxon>
        <taxon>Embryophyta</taxon>
        <taxon>Tracheophyta</taxon>
        <taxon>Spermatophyta</taxon>
        <taxon>Magnoliopsida</taxon>
        <taxon>eudicotyledons</taxon>
        <taxon>Gunneridae</taxon>
        <taxon>Pentapetalae</taxon>
        <taxon>asterids</taxon>
        <taxon>campanulids</taxon>
        <taxon>Asterales</taxon>
        <taxon>Asteraceae</taxon>
        <taxon>Asteroideae</taxon>
        <taxon>Anthemideae</taxon>
        <taxon>Anthemidinae</taxon>
        <taxon>Tanacetum</taxon>
    </lineage>
</organism>
<feature type="compositionally biased region" description="Polar residues" evidence="1">
    <location>
        <begin position="64"/>
        <end position="73"/>
    </location>
</feature>